<proteinExistence type="predicted"/>
<reference evidence="2 3" key="1">
    <citation type="journal article" date="2013" name="Curr. Biol.">
        <title>Shared signatures of parasitism and phylogenomics unite Cryptomycota and microsporidia.</title>
        <authorList>
            <person name="James T.Y."/>
            <person name="Pelin A."/>
            <person name="Bonen L."/>
            <person name="Ahrendt S."/>
            <person name="Sain D."/>
            <person name="Corradi N."/>
            <person name="Stajich J.E."/>
        </authorList>
    </citation>
    <scope>NUCLEOTIDE SEQUENCE [LARGE SCALE GENOMIC DNA]</scope>
    <source>
        <strain evidence="2 3">CSF55</strain>
    </source>
</reference>
<name>A0A075B3D9_ROZAC</name>
<dbReference type="EMBL" id="KE560408">
    <property type="protein sequence ID" value="EPZ36874.1"/>
    <property type="molecule type" value="Genomic_DNA"/>
</dbReference>
<dbReference type="HOGENOM" id="CLU_2655832_0_0_1"/>
<organism evidence="2 3">
    <name type="scientific">Rozella allomycis (strain CSF55)</name>
    <dbReference type="NCBI Taxonomy" id="988480"/>
    <lineage>
        <taxon>Eukaryota</taxon>
        <taxon>Fungi</taxon>
        <taxon>Fungi incertae sedis</taxon>
        <taxon>Cryptomycota</taxon>
        <taxon>Cryptomycota incertae sedis</taxon>
        <taxon>Rozella</taxon>
    </lineage>
</organism>
<protein>
    <submittedName>
        <fullName evidence="2">Uncharacterized protein</fullName>
    </submittedName>
</protein>
<accession>A0A075B3D9</accession>
<gene>
    <name evidence="2" type="ORF">O9G_005819</name>
</gene>
<evidence type="ECO:0000313" key="3">
    <source>
        <dbReference type="Proteomes" id="UP000030755"/>
    </source>
</evidence>
<dbReference type="AlphaFoldDB" id="A0A075B3D9"/>
<feature type="compositionally biased region" description="Basic and acidic residues" evidence="1">
    <location>
        <begin position="57"/>
        <end position="67"/>
    </location>
</feature>
<keyword evidence="3" id="KW-1185">Reference proteome</keyword>
<dbReference type="Proteomes" id="UP000030755">
    <property type="component" value="Unassembled WGS sequence"/>
</dbReference>
<sequence length="76" mass="8943">MKIRNTLNAKGYKNKKLDWERDERKRMQKLANAKITPGVTHPGPDGEKMIKCEKKTMESRNIFDKRTPNTRKSKLN</sequence>
<feature type="region of interest" description="Disordered" evidence="1">
    <location>
        <begin position="57"/>
        <end position="76"/>
    </location>
</feature>
<evidence type="ECO:0000256" key="1">
    <source>
        <dbReference type="SAM" id="MobiDB-lite"/>
    </source>
</evidence>
<evidence type="ECO:0000313" key="2">
    <source>
        <dbReference type="EMBL" id="EPZ36874.1"/>
    </source>
</evidence>